<evidence type="ECO:0000313" key="2">
    <source>
        <dbReference type="EMBL" id="KAJ3596725.1"/>
    </source>
</evidence>
<evidence type="ECO:0000313" key="3">
    <source>
        <dbReference type="Proteomes" id="UP001148018"/>
    </source>
</evidence>
<dbReference type="AlphaFoldDB" id="A0A9Q0IFW5"/>
<proteinExistence type="predicted"/>
<feature type="compositionally biased region" description="Polar residues" evidence="1">
    <location>
        <begin position="1"/>
        <end position="10"/>
    </location>
</feature>
<keyword evidence="3" id="KW-1185">Reference proteome</keyword>
<dbReference type="Proteomes" id="UP001148018">
    <property type="component" value="Unassembled WGS sequence"/>
</dbReference>
<sequence>MSHSYLSRVNKTSEDGARQVWAATDAEGRPPGLPAWTPALSPGPAVGCGGTLIVTEPFSTFVLAFPQDLTAQLWQMSPPGWDKGGPGARPHLMLR</sequence>
<accession>A0A9Q0IFW5</accession>
<feature type="region of interest" description="Disordered" evidence="1">
    <location>
        <begin position="76"/>
        <end position="95"/>
    </location>
</feature>
<dbReference type="EMBL" id="JANIIK010000110">
    <property type="protein sequence ID" value="KAJ3596725.1"/>
    <property type="molecule type" value="Genomic_DNA"/>
</dbReference>
<reference evidence="2" key="1">
    <citation type="submission" date="2022-07" db="EMBL/GenBank/DDBJ databases">
        <title>Chromosome-level genome of Muraenolepis orangiensis.</title>
        <authorList>
            <person name="Kim J."/>
        </authorList>
    </citation>
    <scope>NUCLEOTIDE SEQUENCE</scope>
    <source>
        <strain evidence="2">KU_S4_2022</strain>
        <tissue evidence="2">Muscle</tissue>
    </source>
</reference>
<organism evidence="2 3">
    <name type="scientific">Muraenolepis orangiensis</name>
    <name type="common">Patagonian moray cod</name>
    <dbReference type="NCBI Taxonomy" id="630683"/>
    <lineage>
        <taxon>Eukaryota</taxon>
        <taxon>Metazoa</taxon>
        <taxon>Chordata</taxon>
        <taxon>Craniata</taxon>
        <taxon>Vertebrata</taxon>
        <taxon>Euteleostomi</taxon>
        <taxon>Actinopterygii</taxon>
        <taxon>Neopterygii</taxon>
        <taxon>Teleostei</taxon>
        <taxon>Neoteleostei</taxon>
        <taxon>Acanthomorphata</taxon>
        <taxon>Zeiogadaria</taxon>
        <taxon>Gadariae</taxon>
        <taxon>Gadiformes</taxon>
        <taxon>Muraenolepidoidei</taxon>
        <taxon>Muraenolepididae</taxon>
        <taxon>Muraenolepis</taxon>
    </lineage>
</organism>
<protein>
    <submittedName>
        <fullName evidence="2">Uncharacterized protein</fullName>
    </submittedName>
</protein>
<evidence type="ECO:0000256" key="1">
    <source>
        <dbReference type="SAM" id="MobiDB-lite"/>
    </source>
</evidence>
<gene>
    <name evidence="2" type="ORF">NHX12_003129</name>
</gene>
<name>A0A9Q0IFW5_9TELE</name>
<comment type="caution">
    <text evidence="2">The sequence shown here is derived from an EMBL/GenBank/DDBJ whole genome shotgun (WGS) entry which is preliminary data.</text>
</comment>
<feature type="region of interest" description="Disordered" evidence="1">
    <location>
        <begin position="1"/>
        <end position="34"/>
    </location>
</feature>